<dbReference type="EMBL" id="JAUTDP010000011">
    <property type="protein sequence ID" value="KAK3392347.1"/>
    <property type="molecule type" value="Genomic_DNA"/>
</dbReference>
<dbReference type="InterPro" id="IPR010730">
    <property type="entry name" value="HET"/>
</dbReference>
<sequence>MFEKPNFFESGFPDDDLVRTISPRSTSCESESWGALKPTTVLLSSDHEKVTGLCRFCSSIPAEFWIHEPEHGEGVGIDLQTWEETCAEARNGCCFCRAIIGNWLERLQDFVDARFLARVGQGRGKMVKYRNAEFETRHTITRKFGSKQLGIMNLYISPSSWRSRSRHVAQKGDLSLMRDWLENCRLNHSRCNSIATGFLPTRLLDLEAFNGPSTDLKDDIKLVHSASFHSCLYDTTSVPRYITLSHCWGPPGKRPVVTYHDNLAARMERISFSDLPRTFQDTVVLTRKLGQRYLWIDSLCIIQDDAEDWANEASKMAKVYEQSYFTIAALSSADSSEGLQVYGDETSKRGSDEDMTFDLGVNDGKGGLFTVRIFTEEQSSWDQHYYCDLLSRRAWVLQEKELSTRSIHFGFACLLWECRELKGSSTLPWCNDLAWDADTDAERTWLENQPEDFAVYYTMKFRWFRISSEYSGRFLTHVTDTLPALSGIAQSFQKYFPEDKYIAGIWSSHLPLALLWEQGHRRNVINQRTKEYIAPSWSWTSSPCQIYYPLRQFHDIFQRMACKKPDRFRENLEVTDIKGEPKHNDPYGALKEGASLELGGALLFELDPDLERFADISEHNRGFYPIRKNGVEVGTFHQDAHVSSPFQDKLVCLGVCTDMERSGKETVSGLILKEHIRDGSPAYSRVGTFFPLSPSLWDDSEPRHITLI</sequence>
<comment type="caution">
    <text evidence="2">The sequence shown here is derived from an EMBL/GenBank/DDBJ whole genome shotgun (WGS) entry which is preliminary data.</text>
</comment>
<organism evidence="2 3">
    <name type="scientific">Sordaria brevicollis</name>
    <dbReference type="NCBI Taxonomy" id="83679"/>
    <lineage>
        <taxon>Eukaryota</taxon>
        <taxon>Fungi</taxon>
        <taxon>Dikarya</taxon>
        <taxon>Ascomycota</taxon>
        <taxon>Pezizomycotina</taxon>
        <taxon>Sordariomycetes</taxon>
        <taxon>Sordariomycetidae</taxon>
        <taxon>Sordariales</taxon>
        <taxon>Sordariaceae</taxon>
        <taxon>Sordaria</taxon>
    </lineage>
</organism>
<dbReference type="Proteomes" id="UP001281003">
    <property type="component" value="Unassembled WGS sequence"/>
</dbReference>
<dbReference type="Pfam" id="PF06985">
    <property type="entry name" value="HET"/>
    <property type="match status" value="1"/>
</dbReference>
<proteinExistence type="predicted"/>
<gene>
    <name evidence="2" type="ORF">B0T20DRAFT_54193</name>
</gene>
<name>A0AAE0U663_SORBR</name>
<keyword evidence="3" id="KW-1185">Reference proteome</keyword>
<evidence type="ECO:0000313" key="2">
    <source>
        <dbReference type="EMBL" id="KAK3392347.1"/>
    </source>
</evidence>
<reference evidence="2" key="2">
    <citation type="submission" date="2023-07" db="EMBL/GenBank/DDBJ databases">
        <authorList>
            <consortium name="Lawrence Berkeley National Laboratory"/>
            <person name="Haridas S."/>
            <person name="Hensen N."/>
            <person name="Bonometti L."/>
            <person name="Westerberg I."/>
            <person name="Brannstrom I.O."/>
            <person name="Guillou S."/>
            <person name="Cros-Aarteil S."/>
            <person name="Calhoun S."/>
            <person name="Kuo A."/>
            <person name="Mondo S."/>
            <person name="Pangilinan J."/>
            <person name="Riley R."/>
            <person name="LaButti K."/>
            <person name="Andreopoulos B."/>
            <person name="Lipzen A."/>
            <person name="Chen C."/>
            <person name="Yanf M."/>
            <person name="Daum C."/>
            <person name="Ng V."/>
            <person name="Clum A."/>
            <person name="Steindorff A."/>
            <person name="Ohm R."/>
            <person name="Martin F."/>
            <person name="Silar P."/>
            <person name="Natvig D."/>
            <person name="Lalanne C."/>
            <person name="Gautier V."/>
            <person name="Ament-velasquez S.L."/>
            <person name="Kruys A."/>
            <person name="Hutchinson M.I."/>
            <person name="Powell A.J."/>
            <person name="Barry K."/>
            <person name="Miller A.N."/>
            <person name="Grigoriev I.V."/>
            <person name="Debuchy R."/>
            <person name="Gladieux P."/>
            <person name="Thoren M.H."/>
            <person name="Johannesson H."/>
        </authorList>
    </citation>
    <scope>NUCLEOTIDE SEQUENCE</scope>
    <source>
        <strain evidence="2">FGSC 1904</strain>
    </source>
</reference>
<evidence type="ECO:0000259" key="1">
    <source>
        <dbReference type="Pfam" id="PF06985"/>
    </source>
</evidence>
<accession>A0AAE0U663</accession>
<evidence type="ECO:0000313" key="3">
    <source>
        <dbReference type="Proteomes" id="UP001281003"/>
    </source>
</evidence>
<protein>
    <submittedName>
        <fullName evidence="2">Heterokaryon incompatibility protein-domain-containing protein</fullName>
    </submittedName>
</protein>
<dbReference type="AlphaFoldDB" id="A0AAE0U663"/>
<dbReference type="PANTHER" id="PTHR33112:SF16">
    <property type="entry name" value="HETEROKARYON INCOMPATIBILITY DOMAIN-CONTAINING PROTEIN"/>
    <property type="match status" value="1"/>
</dbReference>
<dbReference type="PANTHER" id="PTHR33112">
    <property type="entry name" value="DOMAIN PROTEIN, PUTATIVE-RELATED"/>
    <property type="match status" value="1"/>
</dbReference>
<feature type="domain" description="Heterokaryon incompatibility" evidence="1">
    <location>
        <begin position="241"/>
        <end position="399"/>
    </location>
</feature>
<reference evidence="2" key="1">
    <citation type="journal article" date="2023" name="Mol. Phylogenet. Evol.">
        <title>Genome-scale phylogeny and comparative genomics of the fungal order Sordariales.</title>
        <authorList>
            <person name="Hensen N."/>
            <person name="Bonometti L."/>
            <person name="Westerberg I."/>
            <person name="Brannstrom I.O."/>
            <person name="Guillou S."/>
            <person name="Cros-Aarteil S."/>
            <person name="Calhoun S."/>
            <person name="Haridas S."/>
            <person name="Kuo A."/>
            <person name="Mondo S."/>
            <person name="Pangilinan J."/>
            <person name="Riley R."/>
            <person name="LaButti K."/>
            <person name="Andreopoulos B."/>
            <person name="Lipzen A."/>
            <person name="Chen C."/>
            <person name="Yan M."/>
            <person name="Daum C."/>
            <person name="Ng V."/>
            <person name="Clum A."/>
            <person name="Steindorff A."/>
            <person name="Ohm R.A."/>
            <person name="Martin F."/>
            <person name="Silar P."/>
            <person name="Natvig D.O."/>
            <person name="Lalanne C."/>
            <person name="Gautier V."/>
            <person name="Ament-Velasquez S.L."/>
            <person name="Kruys A."/>
            <person name="Hutchinson M.I."/>
            <person name="Powell A.J."/>
            <person name="Barry K."/>
            <person name="Miller A.N."/>
            <person name="Grigoriev I.V."/>
            <person name="Debuchy R."/>
            <person name="Gladieux P."/>
            <person name="Hiltunen Thoren M."/>
            <person name="Johannesson H."/>
        </authorList>
    </citation>
    <scope>NUCLEOTIDE SEQUENCE</scope>
    <source>
        <strain evidence="2">FGSC 1904</strain>
    </source>
</reference>